<feature type="compositionally biased region" description="Polar residues" evidence="2">
    <location>
        <begin position="10"/>
        <end position="30"/>
    </location>
</feature>
<feature type="region of interest" description="Disordered" evidence="2">
    <location>
        <begin position="1"/>
        <end position="33"/>
    </location>
</feature>
<keyword evidence="1" id="KW-0863">Zinc-finger</keyword>
<dbReference type="Gene3D" id="4.10.60.10">
    <property type="entry name" value="Zinc finger, CCHC-type"/>
    <property type="match status" value="1"/>
</dbReference>
<sequence>MRDAERRVTRQSAKLSRNSSAYTNNRINKTTTKDVKSDKLKTIQCYKCLKYGYYSRKCPNKTFKDNQIVTKNVFEEGYQRVARIQDDG</sequence>
<dbReference type="Proteomes" id="UP000035680">
    <property type="component" value="Unassembled WGS sequence"/>
</dbReference>
<keyword evidence="1" id="KW-0862">Zinc</keyword>
<reference evidence="4" key="1">
    <citation type="submission" date="2014-07" db="EMBL/GenBank/DDBJ databases">
        <authorList>
            <person name="Martin A.A"/>
            <person name="De Silva N."/>
        </authorList>
    </citation>
    <scope>NUCLEOTIDE SEQUENCE</scope>
</reference>
<dbReference type="InterPro" id="IPR036875">
    <property type="entry name" value="Znf_CCHC_sf"/>
</dbReference>
<dbReference type="WBParaSite" id="SVE_1198900.1">
    <property type="protein sequence ID" value="SVE_1198900.1"/>
    <property type="gene ID" value="SVE_1198900"/>
</dbReference>
<dbReference type="GO" id="GO:0019899">
    <property type="term" value="F:enzyme binding"/>
    <property type="evidence" value="ECO:0007669"/>
    <property type="project" value="UniProtKB-ARBA"/>
</dbReference>
<dbReference type="SUPFAM" id="SSF57756">
    <property type="entry name" value="Retrovirus zinc finger-like domains"/>
    <property type="match status" value="1"/>
</dbReference>
<evidence type="ECO:0000313" key="4">
    <source>
        <dbReference type="Proteomes" id="UP000035680"/>
    </source>
</evidence>
<protein>
    <submittedName>
        <fullName evidence="5">CCHC-type domain-containing protein</fullName>
    </submittedName>
</protein>
<evidence type="ECO:0000313" key="5">
    <source>
        <dbReference type="WBParaSite" id="SVE_1198900.1"/>
    </source>
</evidence>
<dbReference type="PROSITE" id="PS50158">
    <property type="entry name" value="ZF_CCHC"/>
    <property type="match status" value="1"/>
</dbReference>
<dbReference type="GO" id="GO:0008270">
    <property type="term" value="F:zinc ion binding"/>
    <property type="evidence" value="ECO:0007669"/>
    <property type="project" value="UniProtKB-KW"/>
</dbReference>
<name>A0A0K0FQQ9_STRVS</name>
<evidence type="ECO:0000256" key="1">
    <source>
        <dbReference type="PROSITE-ProRule" id="PRU00047"/>
    </source>
</evidence>
<dbReference type="InterPro" id="IPR001878">
    <property type="entry name" value="Znf_CCHC"/>
</dbReference>
<keyword evidence="1" id="KW-0479">Metal-binding</keyword>
<evidence type="ECO:0000259" key="3">
    <source>
        <dbReference type="PROSITE" id="PS50158"/>
    </source>
</evidence>
<organism evidence="4 5">
    <name type="scientific">Strongyloides venezuelensis</name>
    <name type="common">Threadworm</name>
    <dbReference type="NCBI Taxonomy" id="75913"/>
    <lineage>
        <taxon>Eukaryota</taxon>
        <taxon>Metazoa</taxon>
        <taxon>Ecdysozoa</taxon>
        <taxon>Nematoda</taxon>
        <taxon>Chromadorea</taxon>
        <taxon>Rhabditida</taxon>
        <taxon>Tylenchina</taxon>
        <taxon>Panagrolaimomorpha</taxon>
        <taxon>Strongyloidoidea</taxon>
        <taxon>Strongyloididae</taxon>
        <taxon>Strongyloides</taxon>
    </lineage>
</organism>
<keyword evidence="4" id="KW-1185">Reference proteome</keyword>
<accession>A0A0K0FQQ9</accession>
<evidence type="ECO:0000256" key="2">
    <source>
        <dbReference type="SAM" id="MobiDB-lite"/>
    </source>
</evidence>
<dbReference type="AlphaFoldDB" id="A0A0K0FQQ9"/>
<proteinExistence type="predicted"/>
<dbReference type="GO" id="GO:0003676">
    <property type="term" value="F:nucleic acid binding"/>
    <property type="evidence" value="ECO:0007669"/>
    <property type="project" value="InterPro"/>
</dbReference>
<feature type="domain" description="CCHC-type" evidence="3">
    <location>
        <begin position="45"/>
        <end position="60"/>
    </location>
</feature>
<reference evidence="5" key="2">
    <citation type="submission" date="2015-08" db="UniProtKB">
        <authorList>
            <consortium name="WormBaseParasite"/>
        </authorList>
    </citation>
    <scope>IDENTIFICATION</scope>
</reference>